<sequence>MTKRPPHPNGPDRPQGIGASPTRREDDRFMRGRGEYVGNVRMVGTPDVAFVRSPVAHGHIVGIGKPAGFEHAVGTLADLNGVKPIVANSGLPGFKSSEQPAFAGPKVRPVGRILPGPHKVRPHPVACDYEKPSAFDDAIRFAAASDGRGRLMPGNQSRGPMMNLRLAQPDRLIDLHGIGALRECPASFSACADRRRQTSLFDRP</sequence>
<dbReference type="SMART" id="SM01008">
    <property type="entry name" value="Ald_Xan_dh_C"/>
    <property type="match status" value="1"/>
</dbReference>
<evidence type="ECO:0000313" key="9">
    <source>
        <dbReference type="Proteomes" id="UP000199120"/>
    </source>
</evidence>
<dbReference type="Pfam" id="PF00941">
    <property type="entry name" value="FAD_binding_5"/>
    <property type="match status" value="1"/>
</dbReference>
<evidence type="ECO:0000259" key="7">
    <source>
        <dbReference type="SMART" id="SM01008"/>
    </source>
</evidence>
<dbReference type="GO" id="GO:0050660">
    <property type="term" value="F:flavin adenine dinucleotide binding"/>
    <property type="evidence" value="ECO:0007669"/>
    <property type="project" value="InterPro"/>
</dbReference>
<evidence type="ECO:0000256" key="4">
    <source>
        <dbReference type="ARBA" id="ARBA00023014"/>
    </source>
</evidence>
<keyword evidence="9" id="KW-1185">Reference proteome</keyword>
<dbReference type="RefSeq" id="WP_244283913.1">
    <property type="nucleotide sequence ID" value="NZ_FNSR01000002.1"/>
</dbReference>
<dbReference type="InterPro" id="IPR002346">
    <property type="entry name" value="Mopterin_DH_FAD-bd"/>
</dbReference>
<protein>
    <submittedName>
        <fullName evidence="8">Aldehyde oxidase and xanthine dehydrogenase, a/b hammerhead domain</fullName>
    </submittedName>
</protein>
<feature type="region of interest" description="Disordered" evidence="6">
    <location>
        <begin position="1"/>
        <end position="25"/>
    </location>
</feature>
<dbReference type="InterPro" id="IPR036856">
    <property type="entry name" value="Ald_Oxase/Xan_DH_a/b_sf"/>
</dbReference>
<evidence type="ECO:0000256" key="6">
    <source>
        <dbReference type="SAM" id="MobiDB-lite"/>
    </source>
</evidence>
<dbReference type="AlphaFoldDB" id="A0A1H7SW73"/>
<evidence type="ECO:0000256" key="5">
    <source>
        <dbReference type="ARBA" id="ARBA00034078"/>
    </source>
</evidence>
<evidence type="ECO:0000313" key="8">
    <source>
        <dbReference type="EMBL" id="SEL76843.1"/>
    </source>
</evidence>
<dbReference type="EMBL" id="FOAJ01000013">
    <property type="protein sequence ID" value="SEL76843.1"/>
    <property type="molecule type" value="Genomic_DNA"/>
</dbReference>
<proteinExistence type="predicted"/>
<keyword evidence="2" id="KW-0479">Metal-binding</keyword>
<dbReference type="InterPro" id="IPR016167">
    <property type="entry name" value="FAD-bd_PCMH_sub1"/>
</dbReference>
<dbReference type="Gene3D" id="3.30.43.10">
    <property type="entry name" value="Uridine Diphospho-n-acetylenolpyruvylglucosamine Reductase, domain 2"/>
    <property type="match status" value="1"/>
</dbReference>
<evidence type="ECO:0000256" key="1">
    <source>
        <dbReference type="ARBA" id="ARBA00022714"/>
    </source>
</evidence>
<dbReference type="STRING" id="416943.SAMN05445871_5045"/>
<comment type="cofactor">
    <cofactor evidence="5">
        <name>[2Fe-2S] cluster</name>
        <dbReference type="ChEBI" id="CHEBI:190135"/>
    </cofactor>
</comment>
<keyword evidence="3" id="KW-0408">Iron</keyword>
<keyword evidence="4" id="KW-0411">Iron-sulfur</keyword>
<dbReference type="SUPFAM" id="SSF54665">
    <property type="entry name" value="CO dehydrogenase molybdoprotein N-domain-like"/>
    <property type="match status" value="1"/>
</dbReference>
<keyword evidence="1" id="KW-0001">2Fe-2S</keyword>
<dbReference type="SUPFAM" id="SSF56176">
    <property type="entry name" value="FAD-binding/transporter-associated domain-like"/>
    <property type="match status" value="1"/>
</dbReference>
<evidence type="ECO:0000256" key="3">
    <source>
        <dbReference type="ARBA" id="ARBA00023004"/>
    </source>
</evidence>
<dbReference type="InterPro" id="IPR036318">
    <property type="entry name" value="FAD-bd_PCMH-like_sf"/>
</dbReference>
<dbReference type="Proteomes" id="UP000199120">
    <property type="component" value="Unassembled WGS sequence"/>
</dbReference>
<name>A0A1H7SW73_9BURK</name>
<gene>
    <name evidence="8" type="ORF">SAMN05192542_11383</name>
</gene>
<accession>A0A1H7SW73</accession>
<dbReference type="InterPro" id="IPR000674">
    <property type="entry name" value="Ald_Oxase/Xan_DH_a/b"/>
</dbReference>
<feature type="domain" description="Aldehyde oxidase/xanthine dehydrogenase a/b hammerhead" evidence="7">
    <location>
        <begin position="31"/>
        <end position="115"/>
    </location>
</feature>
<organism evidence="8 9">
    <name type="scientific">Paraburkholderia caballeronis</name>
    <dbReference type="NCBI Taxonomy" id="416943"/>
    <lineage>
        <taxon>Bacteria</taxon>
        <taxon>Pseudomonadati</taxon>
        <taxon>Pseudomonadota</taxon>
        <taxon>Betaproteobacteria</taxon>
        <taxon>Burkholderiales</taxon>
        <taxon>Burkholderiaceae</taxon>
        <taxon>Paraburkholderia</taxon>
    </lineage>
</organism>
<evidence type="ECO:0000256" key="2">
    <source>
        <dbReference type="ARBA" id="ARBA00022723"/>
    </source>
</evidence>
<reference evidence="9" key="1">
    <citation type="submission" date="2016-10" db="EMBL/GenBank/DDBJ databases">
        <authorList>
            <person name="Varghese N."/>
            <person name="Submissions S."/>
        </authorList>
    </citation>
    <scope>NUCLEOTIDE SEQUENCE [LARGE SCALE GENOMIC DNA]</scope>
    <source>
        <strain evidence="9">LMG 26416</strain>
    </source>
</reference>
<feature type="region of interest" description="Disordered" evidence="6">
    <location>
        <begin position="97"/>
        <end position="117"/>
    </location>
</feature>
<dbReference type="Gene3D" id="3.90.1170.50">
    <property type="entry name" value="Aldehyde oxidase/xanthine dehydrogenase, a/b hammerhead"/>
    <property type="match status" value="1"/>
</dbReference>